<protein>
    <submittedName>
        <fullName evidence="1">WbqC family protein</fullName>
    </submittedName>
</protein>
<sequence>MRGMVLADEVLIEAHENYQKQSYRNRCYVLTSNKIDCLTVPVLAGSRRQPIREVQIDYGQPWMDRHLRCLQSAYAKSPYFEYLMPEVEHILHQRLPFLFDLNWSLLTFCRKWLRINTPINLTEWYEKTPPIGVFDARSRLDPGRQAEIGLFGPIPAYQQNFGAEFVPNLSVLDLMFMQTTLS</sequence>
<comment type="caution">
    <text evidence="1">The sequence shown here is derived from an EMBL/GenBank/DDBJ whole genome shotgun (WGS) entry which is preliminary data.</text>
</comment>
<name>A0ABX0QJN6_9BACT</name>
<keyword evidence="2" id="KW-1185">Reference proteome</keyword>
<accession>A0ABX0QJN6</accession>
<dbReference type="Pfam" id="PF08889">
    <property type="entry name" value="WbqC"/>
    <property type="match status" value="1"/>
</dbReference>
<organism evidence="1 2">
    <name type="scientific">Fibrivirga algicola</name>
    <dbReference type="NCBI Taxonomy" id="2950420"/>
    <lineage>
        <taxon>Bacteria</taxon>
        <taxon>Pseudomonadati</taxon>
        <taxon>Bacteroidota</taxon>
        <taxon>Cytophagia</taxon>
        <taxon>Cytophagales</taxon>
        <taxon>Spirosomataceae</taxon>
        <taxon>Fibrivirga</taxon>
    </lineage>
</organism>
<gene>
    <name evidence="1" type="ORF">F7231_20105</name>
</gene>
<evidence type="ECO:0000313" key="2">
    <source>
        <dbReference type="Proteomes" id="UP000606008"/>
    </source>
</evidence>
<dbReference type="InterPro" id="IPR014985">
    <property type="entry name" value="WbqC"/>
</dbReference>
<dbReference type="EMBL" id="WAEL01000008">
    <property type="protein sequence ID" value="NID12484.1"/>
    <property type="molecule type" value="Genomic_DNA"/>
</dbReference>
<evidence type="ECO:0000313" key="1">
    <source>
        <dbReference type="EMBL" id="NID12484.1"/>
    </source>
</evidence>
<reference evidence="2" key="2">
    <citation type="submission" date="2023-07" db="EMBL/GenBank/DDBJ databases">
        <authorList>
            <person name="Jung D.-H."/>
        </authorList>
    </citation>
    <scope>NUCLEOTIDE SEQUENCE [LARGE SCALE GENOMIC DNA]</scope>
    <source>
        <strain evidence="2">JA-25</strain>
    </source>
</reference>
<proteinExistence type="predicted"/>
<dbReference type="Proteomes" id="UP000606008">
    <property type="component" value="Unassembled WGS sequence"/>
</dbReference>
<reference evidence="2" key="1">
    <citation type="submission" date="2019-09" db="EMBL/GenBank/DDBJ databases">
        <authorList>
            <person name="Jung D.-H."/>
        </authorList>
    </citation>
    <scope>NUCLEOTIDE SEQUENCE [LARGE SCALE GENOMIC DNA]</scope>
    <source>
        <strain evidence="2">JA-25</strain>
    </source>
</reference>